<protein>
    <submittedName>
        <fullName evidence="2">FAD/NAD(P)-binding domain-containing protein</fullName>
    </submittedName>
</protein>
<dbReference type="PRINTS" id="PR00469">
    <property type="entry name" value="PNDRDTASEII"/>
</dbReference>
<dbReference type="OrthoDB" id="202203at2759"/>
<feature type="domain" description="FAD/NAD(P)-binding" evidence="1">
    <location>
        <begin position="47"/>
        <end position="336"/>
    </location>
</feature>
<dbReference type="PANTHER" id="PTHR43735:SF5">
    <property type="entry name" value="FAD_NAD(P)-BINDING DOMAIN-CONTAINING PROTEIN"/>
    <property type="match status" value="1"/>
</dbReference>
<dbReference type="InterPro" id="IPR036188">
    <property type="entry name" value="FAD/NAD-bd_sf"/>
</dbReference>
<dbReference type="Proteomes" id="UP000800094">
    <property type="component" value="Unassembled WGS sequence"/>
</dbReference>
<dbReference type="AlphaFoldDB" id="A0A6A6J1G3"/>
<dbReference type="GO" id="GO:0005737">
    <property type="term" value="C:cytoplasm"/>
    <property type="evidence" value="ECO:0007669"/>
    <property type="project" value="TreeGrafter"/>
</dbReference>
<name>A0A6A6J1G3_9PLEO</name>
<sequence length="421" mass="46142">MAPDMIRLLVNIVSFLPSYTLTLLRQRVSAFFHKRSYKPLPDAQLKNVVVVGGSFAGFLTAKRLTETLPTGYRVVLVERSSHLNYLFAFPRFSVAKGYEKYGFIPYSGIAKNAPQGIFEHVQDTAVDVTEKAVVLKSGAELEYECLLLATGTSSTLPSKVASTERGGALQELRGMQERIGQAKRIAVVGGGAVGVELASDIKDFFPEKEVALIHSRAQLLPTFGKRLHEYVMGRMKELGVAVRLNERPEIPSEGNTLKFRNGEEETFGLIIPCTGQRPNSSILTTLSPSSISNETSHILVKPTLQLQDDRLSHVFAIGDVAATGGPKMARAAQFQGDVVVHNILSLMHDKKSLQSYKPKIVVEGAIKLTLGKARVVIYAMEESGKDMLIASNSGKVDMDVKRQWRFFGADTKAMEVESGKV</sequence>
<dbReference type="GeneID" id="54581294"/>
<keyword evidence="3" id="KW-1185">Reference proteome</keyword>
<dbReference type="GO" id="GO:0004174">
    <property type="term" value="F:electron-transferring-flavoprotein dehydrogenase activity"/>
    <property type="evidence" value="ECO:0007669"/>
    <property type="project" value="TreeGrafter"/>
</dbReference>
<gene>
    <name evidence="2" type="ORF">BU26DRAFT_515018</name>
</gene>
<dbReference type="Pfam" id="PF07992">
    <property type="entry name" value="Pyr_redox_2"/>
    <property type="match status" value="1"/>
</dbReference>
<dbReference type="PRINTS" id="PR00368">
    <property type="entry name" value="FADPNR"/>
</dbReference>
<dbReference type="PANTHER" id="PTHR43735">
    <property type="entry name" value="APOPTOSIS-INDUCING FACTOR 1"/>
    <property type="match status" value="1"/>
</dbReference>
<evidence type="ECO:0000313" key="3">
    <source>
        <dbReference type="Proteomes" id="UP000800094"/>
    </source>
</evidence>
<dbReference type="GO" id="GO:0050660">
    <property type="term" value="F:flavin adenine dinucleotide binding"/>
    <property type="evidence" value="ECO:0007669"/>
    <property type="project" value="TreeGrafter"/>
</dbReference>
<dbReference type="InterPro" id="IPR023753">
    <property type="entry name" value="FAD/NAD-binding_dom"/>
</dbReference>
<dbReference type="RefSeq" id="XP_033690287.1">
    <property type="nucleotide sequence ID" value="XM_033827964.1"/>
</dbReference>
<reference evidence="2" key="1">
    <citation type="journal article" date="2020" name="Stud. Mycol.">
        <title>101 Dothideomycetes genomes: a test case for predicting lifestyles and emergence of pathogens.</title>
        <authorList>
            <person name="Haridas S."/>
            <person name="Albert R."/>
            <person name="Binder M."/>
            <person name="Bloem J."/>
            <person name="Labutti K."/>
            <person name="Salamov A."/>
            <person name="Andreopoulos B."/>
            <person name="Baker S."/>
            <person name="Barry K."/>
            <person name="Bills G."/>
            <person name="Bluhm B."/>
            <person name="Cannon C."/>
            <person name="Castanera R."/>
            <person name="Culley D."/>
            <person name="Daum C."/>
            <person name="Ezra D."/>
            <person name="Gonzalez J."/>
            <person name="Henrissat B."/>
            <person name="Kuo A."/>
            <person name="Liang C."/>
            <person name="Lipzen A."/>
            <person name="Lutzoni F."/>
            <person name="Magnuson J."/>
            <person name="Mondo S."/>
            <person name="Nolan M."/>
            <person name="Ohm R."/>
            <person name="Pangilinan J."/>
            <person name="Park H.-J."/>
            <person name="Ramirez L."/>
            <person name="Alfaro M."/>
            <person name="Sun H."/>
            <person name="Tritt A."/>
            <person name="Yoshinaga Y."/>
            <person name="Zwiers L.-H."/>
            <person name="Turgeon B."/>
            <person name="Goodwin S."/>
            <person name="Spatafora J."/>
            <person name="Crous P."/>
            <person name="Grigoriev I."/>
        </authorList>
    </citation>
    <scope>NUCLEOTIDE SEQUENCE</scope>
    <source>
        <strain evidence="2">CBS 122368</strain>
    </source>
</reference>
<dbReference type="EMBL" id="ML987190">
    <property type="protein sequence ID" value="KAF2255283.1"/>
    <property type="molecule type" value="Genomic_DNA"/>
</dbReference>
<evidence type="ECO:0000259" key="1">
    <source>
        <dbReference type="Pfam" id="PF07992"/>
    </source>
</evidence>
<proteinExistence type="predicted"/>
<dbReference type="Gene3D" id="3.50.50.100">
    <property type="match status" value="1"/>
</dbReference>
<evidence type="ECO:0000313" key="2">
    <source>
        <dbReference type="EMBL" id="KAF2255283.1"/>
    </source>
</evidence>
<dbReference type="SUPFAM" id="SSF51905">
    <property type="entry name" value="FAD/NAD(P)-binding domain"/>
    <property type="match status" value="1"/>
</dbReference>
<accession>A0A6A6J1G3</accession>
<organism evidence="2 3">
    <name type="scientific">Trematosphaeria pertusa</name>
    <dbReference type="NCBI Taxonomy" id="390896"/>
    <lineage>
        <taxon>Eukaryota</taxon>
        <taxon>Fungi</taxon>
        <taxon>Dikarya</taxon>
        <taxon>Ascomycota</taxon>
        <taxon>Pezizomycotina</taxon>
        <taxon>Dothideomycetes</taxon>
        <taxon>Pleosporomycetidae</taxon>
        <taxon>Pleosporales</taxon>
        <taxon>Massarineae</taxon>
        <taxon>Trematosphaeriaceae</taxon>
        <taxon>Trematosphaeria</taxon>
    </lineage>
</organism>